<dbReference type="AlphaFoldDB" id="A0A7W6PAL7"/>
<dbReference type="RefSeq" id="WP_183488538.1">
    <property type="nucleotide sequence ID" value="NZ_JACIDZ010000012.1"/>
</dbReference>
<protein>
    <submittedName>
        <fullName evidence="1">Uncharacterized protein</fullName>
    </submittedName>
</protein>
<comment type="caution">
    <text evidence="1">The sequence shown here is derived from an EMBL/GenBank/DDBJ whole genome shotgun (WGS) entry which is preliminary data.</text>
</comment>
<dbReference type="EMBL" id="JACIDZ010000012">
    <property type="protein sequence ID" value="MBB4123487.1"/>
    <property type="molecule type" value="Genomic_DNA"/>
</dbReference>
<organism evidence="1 2">
    <name type="scientific">Martelella radicis</name>
    <dbReference type="NCBI Taxonomy" id="1397476"/>
    <lineage>
        <taxon>Bacteria</taxon>
        <taxon>Pseudomonadati</taxon>
        <taxon>Pseudomonadota</taxon>
        <taxon>Alphaproteobacteria</taxon>
        <taxon>Hyphomicrobiales</taxon>
        <taxon>Aurantimonadaceae</taxon>
        <taxon>Martelella</taxon>
    </lineage>
</organism>
<keyword evidence="2" id="KW-1185">Reference proteome</keyword>
<reference evidence="1 2" key="1">
    <citation type="submission" date="2020-08" db="EMBL/GenBank/DDBJ databases">
        <title>Genomic Encyclopedia of Type Strains, Phase IV (KMG-IV): sequencing the most valuable type-strain genomes for metagenomic binning, comparative biology and taxonomic classification.</title>
        <authorList>
            <person name="Goeker M."/>
        </authorList>
    </citation>
    <scope>NUCLEOTIDE SEQUENCE [LARGE SCALE GENOMIC DNA]</scope>
    <source>
        <strain evidence="1 2">DSM 28101</strain>
    </source>
</reference>
<evidence type="ECO:0000313" key="2">
    <source>
        <dbReference type="Proteomes" id="UP000530571"/>
    </source>
</evidence>
<evidence type="ECO:0000313" key="1">
    <source>
        <dbReference type="EMBL" id="MBB4123487.1"/>
    </source>
</evidence>
<proteinExistence type="predicted"/>
<dbReference type="Proteomes" id="UP000530571">
    <property type="component" value="Unassembled WGS sequence"/>
</dbReference>
<accession>A0A7W6PAL7</accession>
<sequence length="83" mass="8812">MKITNQFDRRDDRAFAAASQQSALQWLAALLAGAASGSGSGAQYSCIMTGDLPVPEKCMRFLHGSHSASHLPEAEGTIYIPDS</sequence>
<name>A0A7W6PAL7_9HYPH</name>
<gene>
    <name evidence="1" type="ORF">GGR30_003432</name>
</gene>